<evidence type="ECO:0000313" key="4">
    <source>
        <dbReference type="EMBL" id="CAF1479402.1"/>
    </source>
</evidence>
<name>A0A815RQ62_ADIRI</name>
<evidence type="ECO:0000256" key="2">
    <source>
        <dbReference type="ARBA" id="ARBA00022857"/>
    </source>
</evidence>
<keyword evidence="3" id="KW-0560">Oxidoreductase</keyword>
<dbReference type="CDD" id="cd05233">
    <property type="entry name" value="SDR_c"/>
    <property type="match status" value="1"/>
</dbReference>
<dbReference type="InterPro" id="IPR002347">
    <property type="entry name" value="SDR_fam"/>
</dbReference>
<accession>A0A815RQ62</accession>
<evidence type="ECO:0000256" key="1">
    <source>
        <dbReference type="ARBA" id="ARBA00006484"/>
    </source>
</evidence>
<evidence type="ECO:0000313" key="6">
    <source>
        <dbReference type="Proteomes" id="UP000663828"/>
    </source>
</evidence>
<dbReference type="FunFam" id="3.40.50.720:FF:000084">
    <property type="entry name" value="Short-chain dehydrogenase reductase"/>
    <property type="match status" value="1"/>
</dbReference>
<reference evidence="4" key="1">
    <citation type="submission" date="2021-02" db="EMBL/GenBank/DDBJ databases">
        <authorList>
            <person name="Nowell W R."/>
        </authorList>
    </citation>
    <scope>NUCLEOTIDE SEQUENCE</scope>
</reference>
<keyword evidence="2" id="KW-0521">NADP</keyword>
<dbReference type="EMBL" id="CAJNOJ010000539">
    <property type="protein sequence ID" value="CAF1479402.1"/>
    <property type="molecule type" value="Genomic_DNA"/>
</dbReference>
<dbReference type="PANTHER" id="PTHR43618:SF2">
    <property type="entry name" value="CHAIN DEHYDROGENASE, PUTATIVE (AFU_ORTHOLOGUE AFUA_6G06930)-RELATED"/>
    <property type="match status" value="1"/>
</dbReference>
<gene>
    <name evidence="4" type="ORF">EDS130_LOCUS41338</name>
    <name evidence="5" type="ORF">XAT740_LOCUS61866</name>
</gene>
<dbReference type="PRINTS" id="PR00080">
    <property type="entry name" value="SDRFAMILY"/>
</dbReference>
<dbReference type="OrthoDB" id="47007at2759"/>
<evidence type="ECO:0000313" key="5">
    <source>
        <dbReference type="EMBL" id="CAF1685761.1"/>
    </source>
</evidence>
<dbReference type="SUPFAM" id="SSF51735">
    <property type="entry name" value="NAD(P)-binding Rossmann-fold domains"/>
    <property type="match status" value="1"/>
</dbReference>
<dbReference type="Pfam" id="PF13561">
    <property type="entry name" value="adh_short_C2"/>
    <property type="match status" value="1"/>
</dbReference>
<protein>
    <submittedName>
        <fullName evidence="4">Uncharacterized protein</fullName>
    </submittedName>
</protein>
<dbReference type="GO" id="GO:0016491">
    <property type="term" value="F:oxidoreductase activity"/>
    <property type="evidence" value="ECO:0007669"/>
    <property type="project" value="UniProtKB-KW"/>
</dbReference>
<dbReference type="PANTHER" id="PTHR43618">
    <property type="entry name" value="7-ALPHA-HYDROXYSTEROID DEHYDROGENASE"/>
    <property type="match status" value="1"/>
</dbReference>
<dbReference type="AlphaFoldDB" id="A0A815RQ62"/>
<proteinExistence type="inferred from homology"/>
<comment type="caution">
    <text evidence="4">The sequence shown here is derived from an EMBL/GenBank/DDBJ whole genome shotgun (WGS) entry which is preliminary data.</text>
</comment>
<evidence type="ECO:0000256" key="3">
    <source>
        <dbReference type="ARBA" id="ARBA00023002"/>
    </source>
</evidence>
<dbReference type="EMBL" id="CAJNOR010016712">
    <property type="protein sequence ID" value="CAF1685761.1"/>
    <property type="molecule type" value="Genomic_DNA"/>
</dbReference>
<sequence length="253" mass="27000">MGKLDGKIALVTGGSTGIGFATAQQFLIEGVEHVFITGRRQQALDDAIKKLNRKNVTAIQSDTSNMNDLDKLYSVIKKEKGHLDILFANAGAAQFIPLDSVTEKDFDDTFNTNVKGVLFTVQKALPIFNDGGSIILNASISSIKASPACSVYSATKAAVRSFARCWTVDLKERKIRVNTISPGPVDTPGFRGAVKSGGEKEEKALVTQLVSAVPMNRLGMPEEIAKAVVFLASDDSSYVTGIELFVDGGAAQI</sequence>
<organism evidence="4 7">
    <name type="scientific">Adineta ricciae</name>
    <name type="common">Rotifer</name>
    <dbReference type="NCBI Taxonomy" id="249248"/>
    <lineage>
        <taxon>Eukaryota</taxon>
        <taxon>Metazoa</taxon>
        <taxon>Spiralia</taxon>
        <taxon>Gnathifera</taxon>
        <taxon>Rotifera</taxon>
        <taxon>Eurotatoria</taxon>
        <taxon>Bdelloidea</taxon>
        <taxon>Adinetida</taxon>
        <taxon>Adinetidae</taxon>
        <taxon>Adineta</taxon>
    </lineage>
</organism>
<dbReference type="Proteomes" id="UP000663828">
    <property type="component" value="Unassembled WGS sequence"/>
</dbReference>
<keyword evidence="6" id="KW-1185">Reference proteome</keyword>
<dbReference type="Proteomes" id="UP000663852">
    <property type="component" value="Unassembled WGS sequence"/>
</dbReference>
<dbReference type="InterPro" id="IPR052178">
    <property type="entry name" value="Sec_Metab_Biosynth_SDR"/>
</dbReference>
<evidence type="ECO:0000313" key="7">
    <source>
        <dbReference type="Proteomes" id="UP000663852"/>
    </source>
</evidence>
<dbReference type="PRINTS" id="PR00081">
    <property type="entry name" value="GDHRDH"/>
</dbReference>
<dbReference type="InterPro" id="IPR036291">
    <property type="entry name" value="NAD(P)-bd_dom_sf"/>
</dbReference>
<comment type="similarity">
    <text evidence="1">Belongs to the short-chain dehydrogenases/reductases (SDR) family.</text>
</comment>
<dbReference type="Gene3D" id="3.40.50.720">
    <property type="entry name" value="NAD(P)-binding Rossmann-like Domain"/>
    <property type="match status" value="1"/>
</dbReference>